<dbReference type="Gene3D" id="3.40.47.10">
    <property type="match status" value="1"/>
</dbReference>
<protein>
    <submittedName>
        <fullName evidence="2">Acetyl-CoA acetyltransferase</fullName>
    </submittedName>
</protein>
<proteinExistence type="predicted"/>
<dbReference type="PIRSF" id="PIRSF000429">
    <property type="entry name" value="Ac-CoA_Ac_transf"/>
    <property type="match status" value="1"/>
</dbReference>
<dbReference type="NCBIfam" id="NF005892">
    <property type="entry name" value="PRK07855.1"/>
    <property type="match status" value="1"/>
</dbReference>
<evidence type="ECO:0000313" key="3">
    <source>
        <dbReference type="Proteomes" id="UP001223072"/>
    </source>
</evidence>
<dbReference type="InterPro" id="IPR016039">
    <property type="entry name" value="Thiolase-like"/>
</dbReference>
<gene>
    <name evidence="2" type="ORF">QFZ49_003873</name>
</gene>
<dbReference type="PANTHER" id="PTHR42870:SF1">
    <property type="entry name" value="NON-SPECIFIC LIPID-TRANSFER PROTEIN-LIKE 2"/>
    <property type="match status" value="1"/>
</dbReference>
<keyword evidence="3" id="KW-1185">Reference proteome</keyword>
<dbReference type="SUPFAM" id="SSF53901">
    <property type="entry name" value="Thiolase-like"/>
    <property type="match status" value="2"/>
</dbReference>
<comment type="caution">
    <text evidence="2">The sequence shown here is derived from an EMBL/GenBank/DDBJ whole genome shotgun (WGS) entry which is preliminary data.</text>
</comment>
<dbReference type="EMBL" id="JAUSZS010000004">
    <property type="protein sequence ID" value="MDQ0933933.1"/>
    <property type="molecule type" value="Genomic_DNA"/>
</dbReference>
<dbReference type="Pfam" id="PF22691">
    <property type="entry name" value="Thiolase_C_1"/>
    <property type="match status" value="1"/>
</dbReference>
<accession>A0ABU0RQ86</accession>
<feature type="domain" description="Thiolase C-terminal" evidence="1">
    <location>
        <begin position="254"/>
        <end position="378"/>
    </location>
</feature>
<dbReference type="PANTHER" id="PTHR42870">
    <property type="entry name" value="ACETYL-COA C-ACETYLTRANSFERASE"/>
    <property type="match status" value="1"/>
</dbReference>
<sequence length="388" mass="40630">MSLHARDALGGRAAIVGVGATEFSKDSGRSELRLAVEAVRAALDDAGLTPADVDGMVTFTMDTSPEITVAQAAGIGELSFFSRVHYGGGAACATVQQAALAVAAGVAEVVVCYRAFNERSGRRFGSGVQRREPSAEGVALGWSLPFGLLTPASWVAMAAQRYLYTYGLSAEAFGQVAVRGRKYAATNPAAWFHGRPITLADHAASRWIAEPLRLLDCCQETDGGQAVIVTSVERARELRHPPVIVAAAAQGAGRAQEQMTSFYRDDLTGLPEMGVVARQLWRTAGVGPSDIDVAILYDHFTPFVLMQLEEFGFCAPGEAADFVAAEGLPLNTHGGQLGEAYLHGMNGIAEAVRQLRGTSVNQVPGAERALVTAGTGVPTSGLVLEAAG</sequence>
<dbReference type="RefSeq" id="WP_307627622.1">
    <property type="nucleotide sequence ID" value="NZ_JAUSZS010000004.1"/>
</dbReference>
<evidence type="ECO:0000259" key="1">
    <source>
        <dbReference type="Pfam" id="PF22691"/>
    </source>
</evidence>
<dbReference type="Proteomes" id="UP001223072">
    <property type="component" value="Unassembled WGS sequence"/>
</dbReference>
<organism evidence="2 3">
    <name type="scientific">Streptomyces turgidiscabies</name>
    <dbReference type="NCBI Taxonomy" id="85558"/>
    <lineage>
        <taxon>Bacteria</taxon>
        <taxon>Bacillati</taxon>
        <taxon>Actinomycetota</taxon>
        <taxon>Actinomycetes</taxon>
        <taxon>Kitasatosporales</taxon>
        <taxon>Streptomycetaceae</taxon>
        <taxon>Streptomyces</taxon>
    </lineage>
</organism>
<name>A0ABU0RQ86_9ACTN</name>
<evidence type="ECO:0000313" key="2">
    <source>
        <dbReference type="EMBL" id="MDQ0933933.1"/>
    </source>
</evidence>
<dbReference type="CDD" id="cd00829">
    <property type="entry name" value="SCP-x_thiolase"/>
    <property type="match status" value="1"/>
</dbReference>
<reference evidence="2 3" key="1">
    <citation type="submission" date="2023-07" db="EMBL/GenBank/DDBJ databases">
        <title>Comparative genomics of wheat-associated soil bacteria to identify genetic determinants of phenazine resistance.</title>
        <authorList>
            <person name="Mouncey N."/>
        </authorList>
    </citation>
    <scope>NUCLEOTIDE SEQUENCE [LARGE SCALE GENOMIC DNA]</scope>
    <source>
        <strain evidence="2 3">W2I16</strain>
    </source>
</reference>
<dbReference type="InterPro" id="IPR002155">
    <property type="entry name" value="Thiolase"/>
</dbReference>
<dbReference type="InterPro" id="IPR055140">
    <property type="entry name" value="Thiolase_C_2"/>
</dbReference>